<feature type="transmembrane region" description="Helical" evidence="1">
    <location>
        <begin position="7"/>
        <end position="27"/>
    </location>
</feature>
<organism evidence="2">
    <name type="scientific">marine sediment metagenome</name>
    <dbReference type="NCBI Taxonomy" id="412755"/>
    <lineage>
        <taxon>unclassified sequences</taxon>
        <taxon>metagenomes</taxon>
        <taxon>ecological metagenomes</taxon>
    </lineage>
</organism>
<dbReference type="AlphaFoldDB" id="A0A0F9WK76"/>
<reference evidence="2" key="1">
    <citation type="journal article" date="2015" name="Nature">
        <title>Complex archaea that bridge the gap between prokaryotes and eukaryotes.</title>
        <authorList>
            <person name="Spang A."/>
            <person name="Saw J.H."/>
            <person name="Jorgensen S.L."/>
            <person name="Zaremba-Niedzwiedzka K."/>
            <person name="Martijn J."/>
            <person name="Lind A.E."/>
            <person name="van Eijk R."/>
            <person name="Schleper C."/>
            <person name="Guy L."/>
            <person name="Ettema T.J."/>
        </authorList>
    </citation>
    <scope>NUCLEOTIDE SEQUENCE</scope>
</reference>
<name>A0A0F9WK76_9ZZZZ</name>
<keyword evidence="1" id="KW-0472">Membrane</keyword>
<keyword evidence="1" id="KW-0812">Transmembrane</keyword>
<protein>
    <submittedName>
        <fullName evidence="2">Uncharacterized protein</fullName>
    </submittedName>
</protein>
<dbReference type="EMBL" id="LAZR01000256">
    <property type="protein sequence ID" value="KKN78873.1"/>
    <property type="molecule type" value="Genomic_DNA"/>
</dbReference>
<comment type="caution">
    <text evidence="2">The sequence shown here is derived from an EMBL/GenBank/DDBJ whole genome shotgun (WGS) entry which is preliminary data.</text>
</comment>
<keyword evidence="1" id="KW-1133">Transmembrane helix</keyword>
<evidence type="ECO:0000313" key="2">
    <source>
        <dbReference type="EMBL" id="KKN78873.1"/>
    </source>
</evidence>
<gene>
    <name evidence="2" type="ORF">LCGC14_0346450</name>
</gene>
<sequence length="73" mass="8215">MTNSIKTYGAMAIAIITLLASIIYGYASLGHQVEDNTKMQPEIKLNSDHRIKFEEKVGNMGEKIDMIWDAVKK</sequence>
<evidence type="ECO:0000256" key="1">
    <source>
        <dbReference type="SAM" id="Phobius"/>
    </source>
</evidence>
<accession>A0A0F9WK76</accession>
<proteinExistence type="predicted"/>